<keyword evidence="8" id="KW-0464">Manganese</keyword>
<dbReference type="PROSITE" id="PS00726">
    <property type="entry name" value="AP_NUCLEASE_F1_1"/>
    <property type="match status" value="1"/>
</dbReference>
<evidence type="ECO:0000256" key="6">
    <source>
        <dbReference type="ARBA" id="ARBA00022842"/>
    </source>
</evidence>
<keyword evidence="10" id="KW-0227">DNA damage</keyword>
<evidence type="ECO:0000256" key="1">
    <source>
        <dbReference type="ARBA" id="ARBA00000493"/>
    </source>
</evidence>
<evidence type="ECO:0000256" key="11">
    <source>
        <dbReference type="SAM" id="MobiDB-lite"/>
    </source>
</evidence>
<proteinExistence type="inferred from homology"/>
<name>A0A6P7SRK6_9MOLL</name>
<sequence length="314" mass="36375">MLFSFRQKFGVLNLKNLRFIIMSEASKRKSSDNAEAEVKKQKTDAEKQEGSADKDGKTHNLKVISWNINGIRAFLGKNGFDYFKREDPDIFCLQETKCPESQVPEGCKIKGYHNYWYSAETDGYAGCCLYSKKEPISVTKGIGIEKHDKEGRVITAEFEKFYVVTTYIPNAGKKLVRLDYRIKEWDVDFLDYLVKLDEKKPVILCGDLNVSHLEIDLKNPKNNKKNAGFTQEERDGFSKMLDKGFVDSFRHLYPKKTDVFTFWTYMMNARAKNVGWRLDYFVISKRLVDNLTDSLIHKDEMGSDHCPIVLLMNM</sequence>
<keyword evidence="13" id="KW-1185">Reference proteome</keyword>
<feature type="binding site" evidence="8">
    <location>
        <position position="304"/>
    </location>
    <ligand>
        <name>Mg(2+)</name>
        <dbReference type="ChEBI" id="CHEBI:18420"/>
        <label>1</label>
    </ligand>
</feature>
<comment type="cofactor">
    <cofactor evidence="2">
        <name>Mn(2+)</name>
        <dbReference type="ChEBI" id="CHEBI:29035"/>
    </cofactor>
</comment>
<evidence type="ECO:0000256" key="7">
    <source>
        <dbReference type="PIRSR" id="PIRSR604808-1"/>
    </source>
</evidence>
<evidence type="ECO:0000313" key="13">
    <source>
        <dbReference type="Proteomes" id="UP000515154"/>
    </source>
</evidence>
<dbReference type="InterPro" id="IPR005135">
    <property type="entry name" value="Endo/exonuclease/phosphatase"/>
</dbReference>
<dbReference type="PROSITE" id="PS00727">
    <property type="entry name" value="AP_NUCLEASE_F1_2"/>
    <property type="match status" value="1"/>
</dbReference>
<dbReference type="InterPro" id="IPR004808">
    <property type="entry name" value="AP_endonuc_1"/>
</dbReference>
<keyword evidence="5" id="KW-0378">Hydrolase</keyword>
<feature type="site" description="Interaction with DNA substrate" evidence="9">
    <location>
        <position position="305"/>
    </location>
</feature>
<dbReference type="GO" id="GO:0008081">
    <property type="term" value="F:phosphoric diester hydrolase activity"/>
    <property type="evidence" value="ECO:0007669"/>
    <property type="project" value="TreeGrafter"/>
</dbReference>
<dbReference type="PROSITE" id="PS51435">
    <property type="entry name" value="AP_NUCLEASE_F1_4"/>
    <property type="match status" value="1"/>
</dbReference>
<dbReference type="InterPro" id="IPR036691">
    <property type="entry name" value="Endo/exonu/phosph_ase_sf"/>
</dbReference>
<feature type="binding site" evidence="8">
    <location>
        <position position="95"/>
    </location>
    <ligand>
        <name>Mg(2+)</name>
        <dbReference type="ChEBI" id="CHEBI:18420"/>
        <label>1</label>
    </ligand>
</feature>
<feature type="binding site" evidence="8">
    <location>
        <position position="207"/>
    </location>
    <ligand>
        <name>Mg(2+)</name>
        <dbReference type="ChEBI" id="CHEBI:18420"/>
        <label>1</label>
    </ligand>
</feature>
<dbReference type="GO" id="GO:0003677">
    <property type="term" value="F:DNA binding"/>
    <property type="evidence" value="ECO:0007669"/>
    <property type="project" value="InterPro"/>
</dbReference>
<dbReference type="GO" id="GO:0003906">
    <property type="term" value="F:DNA-(apurinic or apyrimidinic site) endonuclease activity"/>
    <property type="evidence" value="ECO:0007669"/>
    <property type="project" value="TreeGrafter"/>
</dbReference>
<dbReference type="GO" id="GO:0046872">
    <property type="term" value="F:metal ion binding"/>
    <property type="evidence" value="ECO:0007669"/>
    <property type="project" value="UniProtKB-KW"/>
</dbReference>
<feature type="binding site" evidence="8">
    <location>
        <position position="209"/>
    </location>
    <ligand>
        <name>Mg(2+)</name>
        <dbReference type="ChEBI" id="CHEBI:18420"/>
        <label>1</label>
    </ligand>
</feature>
<keyword evidence="10" id="KW-0234">DNA repair</keyword>
<feature type="active site" description="Proton acceptor" evidence="7">
    <location>
        <position position="305"/>
    </location>
</feature>
<dbReference type="NCBIfam" id="TIGR00633">
    <property type="entry name" value="xth"/>
    <property type="match status" value="1"/>
</dbReference>
<dbReference type="EC" id="3.1.11.2" evidence="10"/>
<dbReference type="FunFam" id="3.60.10.10:FF:000026">
    <property type="entry name" value="Exodeoxyribonuclease III"/>
    <property type="match status" value="1"/>
</dbReference>
<comment type="cofactor">
    <cofactor evidence="8 10">
        <name>Mg(2+)</name>
        <dbReference type="ChEBI" id="CHEBI:18420"/>
    </cofactor>
    <cofactor evidence="8 10">
        <name>Mn(2+)</name>
        <dbReference type="ChEBI" id="CHEBI:29035"/>
    </cofactor>
    <text evidence="8 10">Probably binds two magnesium or manganese ions per subunit.</text>
</comment>
<feature type="binding site" evidence="8">
    <location>
        <position position="67"/>
    </location>
    <ligand>
        <name>Mg(2+)</name>
        <dbReference type="ChEBI" id="CHEBI:18420"/>
        <label>1</label>
    </ligand>
</feature>
<feature type="region of interest" description="Disordered" evidence="11">
    <location>
        <begin position="28"/>
        <end position="56"/>
    </location>
</feature>
<comment type="catalytic activity">
    <reaction evidence="1">
        <text>Exonucleolytic cleavage in the 3'- to 5'-direction to yield nucleoside 5'-phosphates.</text>
        <dbReference type="EC" id="3.1.11.2"/>
    </reaction>
</comment>
<dbReference type="Pfam" id="PF03372">
    <property type="entry name" value="Exo_endo_phos"/>
    <property type="match status" value="1"/>
</dbReference>
<organism evidence="13 14">
    <name type="scientific">Octopus sinensis</name>
    <name type="common">East Asian common octopus</name>
    <dbReference type="NCBI Taxonomy" id="2607531"/>
    <lineage>
        <taxon>Eukaryota</taxon>
        <taxon>Metazoa</taxon>
        <taxon>Spiralia</taxon>
        <taxon>Lophotrochozoa</taxon>
        <taxon>Mollusca</taxon>
        <taxon>Cephalopoda</taxon>
        <taxon>Coleoidea</taxon>
        <taxon>Octopodiformes</taxon>
        <taxon>Octopoda</taxon>
        <taxon>Incirrata</taxon>
        <taxon>Octopodidae</taxon>
        <taxon>Octopus</taxon>
    </lineage>
</organism>
<feature type="domain" description="Endonuclease/exonuclease/phosphatase" evidence="12">
    <location>
        <begin position="64"/>
        <end position="305"/>
    </location>
</feature>
<keyword evidence="6 8" id="KW-0460">Magnesium</keyword>
<dbReference type="Proteomes" id="UP000515154">
    <property type="component" value="Linkage group LG9"/>
</dbReference>
<dbReference type="InterPro" id="IPR020848">
    <property type="entry name" value="AP_endonuclease_F1_CS"/>
</dbReference>
<feature type="binding site" evidence="8">
    <location>
        <position position="305"/>
    </location>
    <ligand>
        <name>Mg(2+)</name>
        <dbReference type="ChEBI" id="CHEBI:18420"/>
        <label>1</label>
    </ligand>
</feature>
<dbReference type="RefSeq" id="XP_029640874.1">
    <property type="nucleotide sequence ID" value="XM_029785014.2"/>
</dbReference>
<evidence type="ECO:0000256" key="4">
    <source>
        <dbReference type="ARBA" id="ARBA00022723"/>
    </source>
</evidence>
<feature type="site" description="Transition state stabilizer" evidence="9">
    <location>
        <position position="209"/>
    </location>
</feature>
<protein>
    <recommendedName>
        <fullName evidence="10">DNA repair nuclease/redox regulator APEX1</fullName>
        <shortName evidence="10">APEN</shortName>
        <shortName evidence="10">REF-1</shortName>
        <ecNumber evidence="10">3.1.11.2</ecNumber>
        <ecNumber evidence="10">3.1.21.-</ecNumber>
    </recommendedName>
    <alternativeName>
        <fullName evidence="10">APEX nuclease</fullName>
    </alternativeName>
    <alternativeName>
        <fullName evidence="10">Apurinic-apyrimidinic endonuclease 1</fullName>
    </alternativeName>
    <alternativeName>
        <fullName evidence="10">Redox factor-1</fullName>
    </alternativeName>
    <component>
        <recommendedName>
            <fullName evidence="10">DNA repair nuclease/redox regulator APEX1, mitochondrial</fullName>
        </recommendedName>
    </component>
</protein>
<evidence type="ECO:0000256" key="2">
    <source>
        <dbReference type="ARBA" id="ARBA00001936"/>
    </source>
</evidence>
<dbReference type="PANTHER" id="PTHR22748">
    <property type="entry name" value="AP ENDONUCLEASE"/>
    <property type="match status" value="1"/>
</dbReference>
<reference evidence="14" key="1">
    <citation type="submission" date="2025-08" db="UniProtKB">
        <authorList>
            <consortium name="RefSeq"/>
        </authorList>
    </citation>
    <scope>IDENTIFICATION</scope>
</reference>
<dbReference type="NCBIfam" id="TIGR00195">
    <property type="entry name" value="exoDNase_III"/>
    <property type="match status" value="1"/>
</dbReference>
<evidence type="ECO:0000256" key="10">
    <source>
        <dbReference type="RuleBase" id="RU362131"/>
    </source>
</evidence>
<feature type="active site" description="Proton donor/acceptor" evidence="7">
    <location>
        <position position="207"/>
    </location>
</feature>
<feature type="active site" evidence="7">
    <location>
        <position position="167"/>
    </location>
</feature>
<gene>
    <name evidence="14" type="primary">LOC115215723</name>
</gene>
<evidence type="ECO:0000256" key="3">
    <source>
        <dbReference type="ARBA" id="ARBA00007092"/>
    </source>
</evidence>
<evidence type="ECO:0000256" key="9">
    <source>
        <dbReference type="PIRSR" id="PIRSR604808-3"/>
    </source>
</evidence>
<evidence type="ECO:0000313" key="14">
    <source>
        <dbReference type="RefSeq" id="XP_029640874.1"/>
    </source>
</evidence>
<dbReference type="PANTHER" id="PTHR22748:SF6">
    <property type="entry name" value="DNA-(APURINIC OR APYRIMIDINIC SITE) ENDONUCLEASE"/>
    <property type="match status" value="1"/>
</dbReference>
<dbReference type="EC" id="3.1.21.-" evidence="10"/>
<dbReference type="CDD" id="cd09087">
    <property type="entry name" value="Ape1-like_AP-endo"/>
    <property type="match status" value="1"/>
</dbReference>
<dbReference type="InterPro" id="IPR020847">
    <property type="entry name" value="AP_endonuclease_F1_BS"/>
</dbReference>
<dbReference type="GO" id="GO:0006284">
    <property type="term" value="P:base-excision repair"/>
    <property type="evidence" value="ECO:0007669"/>
    <property type="project" value="TreeGrafter"/>
</dbReference>
<dbReference type="SUPFAM" id="SSF56219">
    <property type="entry name" value="DNase I-like"/>
    <property type="match status" value="1"/>
</dbReference>
<evidence type="ECO:0000256" key="8">
    <source>
        <dbReference type="PIRSR" id="PIRSR604808-2"/>
    </source>
</evidence>
<keyword evidence="4 8" id="KW-0479">Metal-binding</keyword>
<dbReference type="GO" id="GO:0008311">
    <property type="term" value="F:double-stranded DNA 3'-5' DNA exonuclease activity"/>
    <property type="evidence" value="ECO:0007669"/>
    <property type="project" value="UniProtKB-EC"/>
</dbReference>
<dbReference type="AlphaFoldDB" id="A0A6P7SRK6"/>
<accession>A0A6P7SRK6</accession>
<dbReference type="PROSITE" id="PS00728">
    <property type="entry name" value="AP_NUCLEASE_F1_3"/>
    <property type="match status" value="1"/>
</dbReference>
<dbReference type="KEGG" id="osn:115215723"/>
<feature type="site" description="Important for catalytic activity" evidence="9">
    <location>
        <position position="279"/>
    </location>
</feature>
<dbReference type="GO" id="GO:0005634">
    <property type="term" value="C:nucleus"/>
    <property type="evidence" value="ECO:0007669"/>
    <property type="project" value="TreeGrafter"/>
</dbReference>
<evidence type="ECO:0000259" key="12">
    <source>
        <dbReference type="Pfam" id="PF03372"/>
    </source>
</evidence>
<dbReference type="Gene3D" id="3.60.10.10">
    <property type="entry name" value="Endonuclease/exonuclease/phosphatase"/>
    <property type="match status" value="1"/>
</dbReference>
<evidence type="ECO:0000256" key="5">
    <source>
        <dbReference type="ARBA" id="ARBA00022801"/>
    </source>
</evidence>
<comment type="similarity">
    <text evidence="3 10">Belongs to the DNA repair enzymes AP/ExoA family.</text>
</comment>